<dbReference type="SUPFAM" id="SSF51905">
    <property type="entry name" value="FAD/NAD(P)-binding domain"/>
    <property type="match status" value="1"/>
</dbReference>
<proteinExistence type="predicted"/>
<dbReference type="PRINTS" id="PR00368">
    <property type="entry name" value="FADPNR"/>
</dbReference>
<dbReference type="InterPro" id="IPR023753">
    <property type="entry name" value="FAD/NAD-binding_dom"/>
</dbReference>
<dbReference type="Gene3D" id="3.50.50.60">
    <property type="entry name" value="FAD/NAD(P)-binding domain"/>
    <property type="match status" value="2"/>
</dbReference>
<dbReference type="PRINTS" id="PR00469">
    <property type="entry name" value="PNDRDTASEII"/>
</dbReference>
<dbReference type="InterPro" id="IPR036188">
    <property type="entry name" value="FAD/NAD-bd_sf"/>
</dbReference>
<evidence type="ECO:0000256" key="4">
    <source>
        <dbReference type="ARBA" id="ARBA00023002"/>
    </source>
</evidence>
<feature type="domain" description="FAD/NAD(P)-binding" evidence="5">
    <location>
        <begin position="26"/>
        <end position="308"/>
    </location>
</feature>
<comment type="subunit">
    <text evidence="2">Homodimer.</text>
</comment>
<name>A0A6C0QML8_9BACL</name>
<evidence type="ECO:0000313" key="6">
    <source>
        <dbReference type="EMBL" id="QHZ49985.1"/>
    </source>
</evidence>
<dbReference type="PANTHER" id="PTHR48105">
    <property type="entry name" value="THIOREDOXIN REDUCTASE 1-RELATED-RELATED"/>
    <property type="match status" value="1"/>
</dbReference>
<gene>
    <name evidence="6" type="ORF">ERICV_00808</name>
</gene>
<evidence type="ECO:0000256" key="3">
    <source>
        <dbReference type="ARBA" id="ARBA00022630"/>
    </source>
</evidence>
<comment type="cofactor">
    <cofactor evidence="1">
        <name>FAD</name>
        <dbReference type="ChEBI" id="CHEBI:57692"/>
    </cofactor>
</comment>
<dbReference type="EMBL" id="CP019717">
    <property type="protein sequence ID" value="QHZ49985.1"/>
    <property type="molecule type" value="Genomic_DNA"/>
</dbReference>
<organism evidence="6 7">
    <name type="scientific">Paenibacillus larvae subsp. larvae</name>
    <dbReference type="NCBI Taxonomy" id="147375"/>
    <lineage>
        <taxon>Bacteria</taxon>
        <taxon>Bacillati</taxon>
        <taxon>Bacillota</taxon>
        <taxon>Bacilli</taxon>
        <taxon>Bacillales</taxon>
        <taxon>Paenibacillaceae</taxon>
        <taxon>Paenibacillus</taxon>
    </lineage>
</organism>
<protein>
    <submittedName>
        <fullName evidence="6">Thioredoxin reductase</fullName>
    </submittedName>
</protein>
<dbReference type="InterPro" id="IPR050097">
    <property type="entry name" value="Ferredoxin-NADP_redctase_2"/>
</dbReference>
<evidence type="ECO:0000256" key="1">
    <source>
        <dbReference type="ARBA" id="ARBA00001974"/>
    </source>
</evidence>
<keyword evidence="4" id="KW-0560">Oxidoreductase</keyword>
<keyword evidence="3" id="KW-0285">Flavoprotein</keyword>
<evidence type="ECO:0000259" key="5">
    <source>
        <dbReference type="Pfam" id="PF07992"/>
    </source>
</evidence>
<dbReference type="Pfam" id="PF07992">
    <property type="entry name" value="Pyr_redox_2"/>
    <property type="match status" value="1"/>
</dbReference>
<evidence type="ECO:0000256" key="2">
    <source>
        <dbReference type="ARBA" id="ARBA00011738"/>
    </source>
</evidence>
<reference evidence="6 7" key="1">
    <citation type="journal article" date="2020" name="Int. J. Med. Microbiol.">
        <title>Discovery of Paenibacillus larvae ERIC V: Phenotypic and genomic comparison to genotypes ERIC I-IV reveal different inventories of virulence factors which correlate with epidemiological prevalences of American Foulbrood.</title>
        <authorList>
            <person name="Beims H."/>
            <person name="Bunk B."/>
            <person name="Erler S."/>
            <person name="Mohr K.I."/>
            <person name="Sproer C."/>
            <person name="Pradella S."/>
            <person name="Gunther G."/>
            <person name="Rohde M."/>
            <person name="von der Ohe W."/>
            <person name="Steinert M."/>
        </authorList>
    </citation>
    <scope>NUCLEOTIDE SEQUENCE [LARGE SCALE GENOMIC DNA]</scope>
    <source>
        <strain evidence="6">Eric_V</strain>
    </source>
</reference>
<dbReference type="Proteomes" id="UP000464330">
    <property type="component" value="Chromosome"/>
</dbReference>
<sequence length="327" mass="35640">MRKGKGKGQHQVWILEEGREQNMKLDALIIGGGIAGLQGAIQLGRYGYRVLVVDANEGRSSMCRSYHNILGWPDGIGGPELRELGRMQAERLGVRFLRGWASDAQSIPGGFRVKVEGQELEAKTMLLATGVKDRFPELPGLRGCLGITIYVCPDCDAYEIRGRSTLVLGSGEVGARMALTLSRWTNRLVYLNHEQKPVSENLLGELERRGISHLPEQAERVLLEPGSSGLFQGLILRGGRVIEAERGFIAFGGNDVRSDLAAKLGATLHQNRHVEVDPRTKETSVKGLWAAGDIGVHAEQVTVAMGEGAIAAIWMHKALTKMEEEGS</sequence>
<evidence type="ECO:0000313" key="7">
    <source>
        <dbReference type="Proteomes" id="UP000464330"/>
    </source>
</evidence>
<dbReference type="AlphaFoldDB" id="A0A6C0QML8"/>
<accession>A0A6C0QML8</accession>
<dbReference type="GO" id="GO:0016491">
    <property type="term" value="F:oxidoreductase activity"/>
    <property type="evidence" value="ECO:0007669"/>
    <property type="project" value="UniProtKB-KW"/>
</dbReference>